<dbReference type="Pfam" id="PF07648">
    <property type="entry name" value="Kazal_2"/>
    <property type="match status" value="1"/>
</dbReference>
<evidence type="ECO:0000256" key="1">
    <source>
        <dbReference type="ARBA" id="ARBA00004651"/>
    </source>
</evidence>
<sequence>MPSKENSDVDATQAVHHDLANDDGDDDSVPECGVGRFKPKALRMCATMAAFTGASSGIGLLSSTTTTYVNSQVTTLERHFGFNSSQTGLIMAANDVGFLVVVLFASYITSKLHIPRSLGFLTVMYGLSAIVCSLPQFMFGAPSYSSDVSAQNTTVVTSYSSSRRFGGQLCDGINETGMDCDVKETDIPSGATSRVTSAARTHAGVAMAVIVVGMVLQGMSKAPRSAFLVTFVDDNVEKTRTGFHMGIITTFGMMGPALAFLLGGIFTKMYVTLEETNLHPRHPKWIGAWWLGYLVFGCASCVFALPLFMFPRRIKEPLSEKKSIRRNSKPGVVGELSTLVKGLVGALYRLLSNPVYMCTMLSACALLFSVAGGQSFTAKYIENQFSLTAWRTNLSMAATLLGTACLGTFFGGYVSKRFKMGAVSSLKFIVVMQILSVVATSLGLAFKCEQPNIHNSPGPRAIFEEAMSGCYDGCACDDDDYFPICDGDGRTFFSPCHAGCSGNIGNDYVNCTCIPGSKASAGMCDYSCFMFYPFIASVCASTLFGTLSIIPKLVVYIRCVEDRDRPIALGLSAFMQSLTGWMLAPIVFGKLIDDICIQWENGEDSCTGRGACRLYDNDVFRWKLIGYQALFRFVGLVFTFSSLVIAVVTKKFDSVETENLNTLDAFEQVTRPFKTADKATDITNFPV</sequence>
<feature type="transmembrane region" description="Helical" evidence="8">
    <location>
        <begin position="394"/>
        <end position="414"/>
    </location>
</feature>
<accession>A0ABD0KV13</accession>
<dbReference type="CDD" id="cd17336">
    <property type="entry name" value="MFS_SLCO_OATP"/>
    <property type="match status" value="1"/>
</dbReference>
<evidence type="ECO:0000313" key="12">
    <source>
        <dbReference type="Proteomes" id="UP001519460"/>
    </source>
</evidence>
<evidence type="ECO:0000256" key="9">
    <source>
        <dbReference type="SAM" id="MobiDB-lite"/>
    </source>
</evidence>
<evidence type="ECO:0000256" key="3">
    <source>
        <dbReference type="ARBA" id="ARBA00022475"/>
    </source>
</evidence>
<evidence type="ECO:0000256" key="4">
    <source>
        <dbReference type="ARBA" id="ARBA00022692"/>
    </source>
</evidence>
<evidence type="ECO:0000256" key="5">
    <source>
        <dbReference type="ARBA" id="ARBA00022989"/>
    </source>
</evidence>
<feature type="transmembrane region" description="Helical" evidence="8">
    <location>
        <begin position="629"/>
        <end position="648"/>
    </location>
</feature>
<reference evidence="11 12" key="1">
    <citation type="journal article" date="2023" name="Sci. Data">
        <title>Genome assembly of the Korean intertidal mud-creeper Batillaria attramentaria.</title>
        <authorList>
            <person name="Patra A.K."/>
            <person name="Ho P.T."/>
            <person name="Jun S."/>
            <person name="Lee S.J."/>
            <person name="Kim Y."/>
            <person name="Won Y.J."/>
        </authorList>
    </citation>
    <scope>NUCLEOTIDE SEQUENCE [LARGE SCALE GENOMIC DNA]</scope>
    <source>
        <strain evidence="11">Wonlab-2016</strain>
    </source>
</reference>
<organism evidence="11 12">
    <name type="scientific">Batillaria attramentaria</name>
    <dbReference type="NCBI Taxonomy" id="370345"/>
    <lineage>
        <taxon>Eukaryota</taxon>
        <taxon>Metazoa</taxon>
        <taxon>Spiralia</taxon>
        <taxon>Lophotrochozoa</taxon>
        <taxon>Mollusca</taxon>
        <taxon>Gastropoda</taxon>
        <taxon>Caenogastropoda</taxon>
        <taxon>Sorbeoconcha</taxon>
        <taxon>Cerithioidea</taxon>
        <taxon>Batillariidae</taxon>
        <taxon>Batillaria</taxon>
    </lineage>
</organism>
<name>A0ABD0KV13_9CAEN</name>
<feature type="domain" description="Kazal-like" evidence="10">
    <location>
        <begin position="464"/>
        <end position="515"/>
    </location>
</feature>
<feature type="transmembrane region" description="Helical" evidence="8">
    <location>
        <begin position="198"/>
        <end position="216"/>
    </location>
</feature>
<dbReference type="InterPro" id="IPR004156">
    <property type="entry name" value="OATP"/>
</dbReference>
<dbReference type="AlphaFoldDB" id="A0ABD0KV13"/>
<dbReference type="GO" id="GO:0006811">
    <property type="term" value="P:monoatomic ion transport"/>
    <property type="evidence" value="ECO:0007669"/>
    <property type="project" value="UniProtKB-KW"/>
</dbReference>
<comment type="caution">
    <text evidence="11">The sequence shown here is derived from an EMBL/GenBank/DDBJ whole genome shotgun (WGS) entry which is preliminary data.</text>
</comment>
<keyword evidence="4 8" id="KW-0812">Transmembrane</keyword>
<evidence type="ECO:0000256" key="8">
    <source>
        <dbReference type="RuleBase" id="RU362056"/>
    </source>
</evidence>
<feature type="transmembrane region" description="Helical" evidence="8">
    <location>
        <begin position="247"/>
        <end position="266"/>
    </location>
</feature>
<dbReference type="EMBL" id="JACVVK020000120">
    <property type="protein sequence ID" value="KAK7491010.1"/>
    <property type="molecule type" value="Genomic_DNA"/>
</dbReference>
<evidence type="ECO:0000256" key="7">
    <source>
        <dbReference type="ARBA" id="ARBA00023157"/>
    </source>
</evidence>
<keyword evidence="12" id="KW-1185">Reference proteome</keyword>
<dbReference type="Pfam" id="PF03137">
    <property type="entry name" value="OATP"/>
    <property type="match status" value="1"/>
</dbReference>
<evidence type="ECO:0000313" key="11">
    <source>
        <dbReference type="EMBL" id="KAK7491010.1"/>
    </source>
</evidence>
<dbReference type="Gene3D" id="1.20.1250.20">
    <property type="entry name" value="MFS general substrate transporter like domains"/>
    <property type="match status" value="1"/>
</dbReference>
<dbReference type="SUPFAM" id="SSF103473">
    <property type="entry name" value="MFS general substrate transporter"/>
    <property type="match status" value="1"/>
</dbReference>
<feature type="transmembrane region" description="Helical" evidence="8">
    <location>
        <begin position="46"/>
        <end position="69"/>
    </location>
</feature>
<gene>
    <name evidence="11" type="ORF">BaRGS_00017706</name>
</gene>
<dbReference type="GO" id="GO:0005886">
    <property type="term" value="C:plasma membrane"/>
    <property type="evidence" value="ECO:0007669"/>
    <property type="project" value="UniProtKB-SubCell"/>
</dbReference>
<evidence type="ECO:0000256" key="2">
    <source>
        <dbReference type="ARBA" id="ARBA00009657"/>
    </source>
</evidence>
<keyword evidence="7" id="KW-1015">Disulfide bond</keyword>
<feature type="region of interest" description="Disordered" evidence="9">
    <location>
        <begin position="1"/>
        <end position="27"/>
    </location>
</feature>
<keyword evidence="6 8" id="KW-0472">Membrane</keyword>
<comment type="similarity">
    <text evidence="2 8">Belongs to the organo anion transporter (TC 2.A.60) family.</text>
</comment>
<dbReference type="NCBIfam" id="TIGR00805">
    <property type="entry name" value="oat"/>
    <property type="match status" value="1"/>
</dbReference>
<keyword evidence="8" id="KW-0406">Ion transport</keyword>
<dbReference type="Proteomes" id="UP001519460">
    <property type="component" value="Unassembled WGS sequence"/>
</dbReference>
<protein>
    <recommendedName>
        <fullName evidence="8">Solute carrier organic anion transporter family member</fullName>
    </recommendedName>
</protein>
<evidence type="ECO:0000259" key="10">
    <source>
        <dbReference type="PROSITE" id="PS51465"/>
    </source>
</evidence>
<feature type="transmembrane region" description="Helical" evidence="8">
    <location>
        <begin position="567"/>
        <end position="588"/>
    </location>
</feature>
<keyword evidence="3" id="KW-1003">Cell membrane</keyword>
<feature type="transmembrane region" description="Helical" evidence="8">
    <location>
        <begin position="286"/>
        <end position="310"/>
    </location>
</feature>
<feature type="transmembrane region" description="Helical" evidence="8">
    <location>
        <begin position="530"/>
        <end position="555"/>
    </location>
</feature>
<dbReference type="PANTHER" id="PTHR11388">
    <property type="entry name" value="ORGANIC ANION TRANSPORTER"/>
    <property type="match status" value="1"/>
</dbReference>
<dbReference type="PANTHER" id="PTHR11388:SF157">
    <property type="entry name" value="SOLUTE CARRIER ORGANIC ANION TRANSPORTER FAMILY MEMBER 2A1-LIKE"/>
    <property type="match status" value="1"/>
</dbReference>
<comment type="subcellular location">
    <subcellularLocation>
        <location evidence="1 8">Cell membrane</location>
        <topology evidence="1 8">Multi-pass membrane protein</topology>
    </subcellularLocation>
</comment>
<feature type="transmembrane region" description="Helical" evidence="8">
    <location>
        <begin position="89"/>
        <end position="108"/>
    </location>
</feature>
<dbReference type="InterPro" id="IPR036259">
    <property type="entry name" value="MFS_trans_sf"/>
</dbReference>
<feature type="transmembrane region" description="Helical" evidence="8">
    <location>
        <begin position="426"/>
        <end position="446"/>
    </location>
</feature>
<keyword evidence="8" id="KW-0813">Transport</keyword>
<evidence type="ECO:0000256" key="6">
    <source>
        <dbReference type="ARBA" id="ARBA00023136"/>
    </source>
</evidence>
<dbReference type="InterPro" id="IPR002350">
    <property type="entry name" value="Kazal_dom"/>
</dbReference>
<dbReference type="PROSITE" id="PS51465">
    <property type="entry name" value="KAZAL_2"/>
    <property type="match status" value="1"/>
</dbReference>
<feature type="transmembrane region" description="Helical" evidence="8">
    <location>
        <begin position="120"/>
        <end position="139"/>
    </location>
</feature>
<proteinExistence type="inferred from homology"/>
<keyword evidence="5 8" id="KW-1133">Transmembrane helix</keyword>
<comment type="caution">
    <text evidence="8">Lacks conserved residue(s) required for the propagation of feature annotation.</text>
</comment>